<evidence type="ECO:0000313" key="2">
    <source>
        <dbReference type="EMBL" id="UUY04345.1"/>
    </source>
</evidence>
<sequence length="145" mass="15041">MSKILYTAEAHVTGGRAEGHGTTSDGALEVDLRLPAEMGGQGGGTNPEQLFAIGYASCFEGAIGVVARRKRVEAGDVAIDSKVNLHPTGDGGFKLSVELHVQLPQASTEDAKEIVALSHQVCPYSNATRGNIDVVLTANGEPVEA</sequence>
<dbReference type="InterPro" id="IPR003718">
    <property type="entry name" value="OsmC/Ohr_fam"/>
</dbReference>
<gene>
    <name evidence="2" type="ORF">LRS13_02080</name>
</gene>
<keyword evidence="3" id="KW-1185">Reference proteome</keyword>
<evidence type="ECO:0000313" key="3">
    <source>
        <dbReference type="Proteomes" id="UP001058860"/>
    </source>
</evidence>
<dbReference type="Proteomes" id="UP001058860">
    <property type="component" value="Chromosome"/>
</dbReference>
<comment type="similarity">
    <text evidence="1">Belongs to the OsmC/Ohr family.</text>
</comment>
<dbReference type="InterPro" id="IPR036102">
    <property type="entry name" value="OsmC/Ohrsf"/>
</dbReference>
<dbReference type="NCBIfam" id="TIGR03561">
    <property type="entry name" value="organ_hyd_perox"/>
    <property type="match status" value="1"/>
</dbReference>
<dbReference type="Pfam" id="PF02566">
    <property type="entry name" value="OsmC"/>
    <property type="match status" value="1"/>
</dbReference>
<name>A0ABY5PIJ4_9ACTN</name>
<dbReference type="PANTHER" id="PTHR33797:SF2">
    <property type="entry name" value="ORGANIC HYDROPEROXIDE RESISTANCE PROTEIN-LIKE"/>
    <property type="match status" value="1"/>
</dbReference>
<dbReference type="EMBL" id="CP088295">
    <property type="protein sequence ID" value="UUY04345.1"/>
    <property type="molecule type" value="Genomic_DNA"/>
</dbReference>
<organism evidence="2 3">
    <name type="scientific">Svornostia abyssi</name>
    <dbReference type="NCBI Taxonomy" id="2898438"/>
    <lineage>
        <taxon>Bacteria</taxon>
        <taxon>Bacillati</taxon>
        <taxon>Actinomycetota</taxon>
        <taxon>Thermoleophilia</taxon>
        <taxon>Solirubrobacterales</taxon>
        <taxon>Baekduiaceae</taxon>
        <taxon>Svornostia</taxon>
    </lineage>
</organism>
<evidence type="ECO:0000256" key="1">
    <source>
        <dbReference type="ARBA" id="ARBA00007378"/>
    </source>
</evidence>
<dbReference type="PANTHER" id="PTHR33797">
    <property type="entry name" value="ORGANIC HYDROPEROXIDE RESISTANCE PROTEIN-LIKE"/>
    <property type="match status" value="1"/>
</dbReference>
<dbReference type="RefSeq" id="WP_353864829.1">
    <property type="nucleotide sequence ID" value="NZ_CP088295.1"/>
</dbReference>
<dbReference type="Gene3D" id="2.20.25.10">
    <property type="match status" value="1"/>
</dbReference>
<dbReference type="InterPro" id="IPR015946">
    <property type="entry name" value="KH_dom-like_a/b"/>
</dbReference>
<accession>A0ABY5PIJ4</accession>
<protein>
    <submittedName>
        <fullName evidence="2">Organic hydroperoxide resistance protein</fullName>
    </submittedName>
</protein>
<dbReference type="InterPro" id="IPR019953">
    <property type="entry name" value="OHR"/>
</dbReference>
<proteinExistence type="inferred from homology"/>
<dbReference type="Gene3D" id="3.30.300.20">
    <property type="match status" value="1"/>
</dbReference>
<dbReference type="SUPFAM" id="SSF82784">
    <property type="entry name" value="OsmC-like"/>
    <property type="match status" value="1"/>
</dbReference>
<reference evidence="3" key="1">
    <citation type="submission" date="2021-11" db="EMBL/GenBank/DDBJ databases">
        <title>Cultivation dependent microbiological survey of springs from the worlds oldest radium mine currently devoted to the extraction of radon-saturated water.</title>
        <authorList>
            <person name="Kapinusova G."/>
            <person name="Smrhova T."/>
            <person name="Strejcek M."/>
            <person name="Suman J."/>
            <person name="Jani K."/>
            <person name="Pajer P."/>
            <person name="Uhlik O."/>
        </authorList>
    </citation>
    <scope>NUCLEOTIDE SEQUENCE [LARGE SCALE GENOMIC DNA]</scope>
    <source>
        <strain evidence="3">J379</strain>
    </source>
</reference>